<reference evidence="2 3" key="1">
    <citation type="journal article" date="2015" name="Genome Biol.">
        <title>Comparative genomics of Steinernema reveals deeply conserved gene regulatory networks.</title>
        <authorList>
            <person name="Dillman A.R."/>
            <person name="Macchietto M."/>
            <person name="Porter C.F."/>
            <person name="Rogers A."/>
            <person name="Williams B."/>
            <person name="Antoshechkin I."/>
            <person name="Lee M.M."/>
            <person name="Goodwin Z."/>
            <person name="Lu X."/>
            <person name="Lewis E.E."/>
            <person name="Goodrich-Blair H."/>
            <person name="Stock S.P."/>
            <person name="Adams B.J."/>
            <person name="Sternberg P.W."/>
            <person name="Mortazavi A."/>
        </authorList>
    </citation>
    <scope>NUCLEOTIDE SEQUENCE [LARGE SCALE GENOMIC DNA]</scope>
    <source>
        <strain evidence="2 3">ALL</strain>
    </source>
</reference>
<evidence type="ECO:0000256" key="1">
    <source>
        <dbReference type="SAM" id="SignalP"/>
    </source>
</evidence>
<feature type="chain" id="PRO_5020389180" description="TIL domain-containing protein" evidence="1">
    <location>
        <begin position="22"/>
        <end position="103"/>
    </location>
</feature>
<reference evidence="2 3" key="2">
    <citation type="journal article" date="2019" name="G3 (Bethesda)">
        <title>Hybrid Assembly of the Genome of the Entomopathogenic Nematode Steinernema carpocapsae Identifies the X-Chromosome.</title>
        <authorList>
            <person name="Serra L."/>
            <person name="Macchietto M."/>
            <person name="Macias-Munoz A."/>
            <person name="McGill C.J."/>
            <person name="Rodriguez I.M."/>
            <person name="Rodriguez B."/>
            <person name="Murad R."/>
            <person name="Mortazavi A."/>
        </authorList>
    </citation>
    <scope>NUCLEOTIDE SEQUENCE [LARGE SCALE GENOMIC DNA]</scope>
    <source>
        <strain evidence="2 3">ALL</strain>
    </source>
</reference>
<keyword evidence="1" id="KW-0732">Signal</keyword>
<dbReference type="EMBL" id="AZBU02000004">
    <property type="protein sequence ID" value="TKR83141.1"/>
    <property type="molecule type" value="Genomic_DNA"/>
</dbReference>
<dbReference type="Proteomes" id="UP000298663">
    <property type="component" value="Unassembled WGS sequence"/>
</dbReference>
<protein>
    <recommendedName>
        <fullName evidence="4">TIL domain-containing protein</fullName>
    </recommendedName>
</protein>
<comment type="caution">
    <text evidence="2">The sequence shown here is derived from an EMBL/GenBank/DDBJ whole genome shotgun (WGS) entry which is preliminary data.</text>
</comment>
<gene>
    <name evidence="2" type="ORF">L596_016778</name>
</gene>
<organism evidence="2 3">
    <name type="scientific">Steinernema carpocapsae</name>
    <name type="common">Entomopathogenic nematode</name>
    <dbReference type="NCBI Taxonomy" id="34508"/>
    <lineage>
        <taxon>Eukaryota</taxon>
        <taxon>Metazoa</taxon>
        <taxon>Ecdysozoa</taxon>
        <taxon>Nematoda</taxon>
        <taxon>Chromadorea</taxon>
        <taxon>Rhabditida</taxon>
        <taxon>Tylenchina</taxon>
        <taxon>Panagrolaimomorpha</taxon>
        <taxon>Strongyloidoidea</taxon>
        <taxon>Steinernematidae</taxon>
        <taxon>Steinernema</taxon>
    </lineage>
</organism>
<feature type="signal peptide" evidence="1">
    <location>
        <begin position="1"/>
        <end position="21"/>
    </location>
</feature>
<evidence type="ECO:0000313" key="2">
    <source>
        <dbReference type="EMBL" id="TKR83141.1"/>
    </source>
</evidence>
<dbReference type="AlphaFoldDB" id="A0A4U5NKG7"/>
<name>A0A4U5NKG7_STECR</name>
<proteinExistence type="predicted"/>
<sequence length="103" mass="11250">MRLIIALTLVVLLGLSDLSSASSLPFSNAAGSVPPWFCTGKPDGYRWFGKNCSMEFMCQGEQAFARPFDCDYECICVEQVTCNQGFEVPLDGSKCQPIQSPKA</sequence>
<evidence type="ECO:0000313" key="3">
    <source>
        <dbReference type="Proteomes" id="UP000298663"/>
    </source>
</evidence>
<accession>A0A4U5NKG7</accession>
<keyword evidence="3" id="KW-1185">Reference proteome</keyword>
<evidence type="ECO:0008006" key="4">
    <source>
        <dbReference type="Google" id="ProtNLM"/>
    </source>
</evidence>